<dbReference type="InterPro" id="IPR023404">
    <property type="entry name" value="rSAM_horseshoe"/>
</dbReference>
<dbReference type="GO" id="GO:0003824">
    <property type="term" value="F:catalytic activity"/>
    <property type="evidence" value="ECO:0007669"/>
    <property type="project" value="InterPro"/>
</dbReference>
<comment type="cofactor">
    <cofactor evidence="1">
        <name>[4Fe-4S] cluster</name>
        <dbReference type="ChEBI" id="CHEBI:49883"/>
    </cofactor>
</comment>
<evidence type="ECO:0000256" key="1">
    <source>
        <dbReference type="ARBA" id="ARBA00001966"/>
    </source>
</evidence>
<dbReference type="SFLD" id="SFLDG01082">
    <property type="entry name" value="B12-binding_domain_containing"/>
    <property type="match status" value="1"/>
</dbReference>
<dbReference type="EMBL" id="JACCCV010000001">
    <property type="protein sequence ID" value="NYF52077.1"/>
    <property type="molecule type" value="Genomic_DNA"/>
</dbReference>
<keyword evidence="6" id="KW-0408">Iron</keyword>
<dbReference type="CDD" id="cd01335">
    <property type="entry name" value="Radical_SAM"/>
    <property type="match status" value="1"/>
</dbReference>
<keyword evidence="5" id="KW-0479">Metal-binding</keyword>
<gene>
    <name evidence="10" type="ORF">HDF12_002442</name>
</gene>
<feature type="domain" description="B12-binding" evidence="8">
    <location>
        <begin position="13"/>
        <end position="151"/>
    </location>
</feature>
<dbReference type="SMART" id="SM00729">
    <property type="entry name" value="Elp3"/>
    <property type="match status" value="1"/>
</dbReference>
<evidence type="ECO:0000313" key="11">
    <source>
        <dbReference type="Proteomes" id="UP000534186"/>
    </source>
</evidence>
<dbReference type="GO" id="GO:0005829">
    <property type="term" value="C:cytosol"/>
    <property type="evidence" value="ECO:0007669"/>
    <property type="project" value="TreeGrafter"/>
</dbReference>
<dbReference type="SUPFAM" id="SSF102114">
    <property type="entry name" value="Radical SAM enzymes"/>
    <property type="match status" value="1"/>
</dbReference>
<dbReference type="GO" id="GO:0031419">
    <property type="term" value="F:cobalamin binding"/>
    <property type="evidence" value="ECO:0007669"/>
    <property type="project" value="InterPro"/>
</dbReference>
<dbReference type="Proteomes" id="UP000534186">
    <property type="component" value="Unassembled WGS sequence"/>
</dbReference>
<dbReference type="InterPro" id="IPR007197">
    <property type="entry name" value="rSAM"/>
</dbReference>
<dbReference type="SFLD" id="SFLDG01123">
    <property type="entry name" value="methyltransferase_(Class_B)"/>
    <property type="match status" value="1"/>
</dbReference>
<dbReference type="Gene3D" id="3.80.30.20">
    <property type="entry name" value="tm_1862 like domain"/>
    <property type="match status" value="1"/>
</dbReference>
<evidence type="ECO:0000256" key="4">
    <source>
        <dbReference type="ARBA" id="ARBA00022691"/>
    </source>
</evidence>
<dbReference type="AlphaFoldDB" id="A0A7Y9T3A5"/>
<dbReference type="PANTHER" id="PTHR43409:SF7">
    <property type="entry name" value="BLL1977 PROTEIN"/>
    <property type="match status" value="1"/>
</dbReference>
<dbReference type="InterPro" id="IPR006638">
    <property type="entry name" value="Elp3/MiaA/NifB-like_rSAM"/>
</dbReference>
<dbReference type="Pfam" id="PF04055">
    <property type="entry name" value="Radical_SAM"/>
    <property type="match status" value="1"/>
</dbReference>
<organism evidence="10 11">
    <name type="scientific">Tunturiibacter lichenicola</name>
    <dbReference type="NCBI Taxonomy" id="2051959"/>
    <lineage>
        <taxon>Bacteria</taxon>
        <taxon>Pseudomonadati</taxon>
        <taxon>Acidobacteriota</taxon>
        <taxon>Terriglobia</taxon>
        <taxon>Terriglobales</taxon>
        <taxon>Acidobacteriaceae</taxon>
        <taxon>Tunturiibacter</taxon>
    </lineage>
</organism>
<evidence type="ECO:0000256" key="5">
    <source>
        <dbReference type="ARBA" id="ARBA00022723"/>
    </source>
</evidence>
<dbReference type="PROSITE" id="PS51332">
    <property type="entry name" value="B12_BINDING"/>
    <property type="match status" value="1"/>
</dbReference>
<dbReference type="PROSITE" id="PS51918">
    <property type="entry name" value="RADICAL_SAM"/>
    <property type="match status" value="1"/>
</dbReference>
<dbReference type="GO" id="GO:0051539">
    <property type="term" value="F:4 iron, 4 sulfur cluster binding"/>
    <property type="evidence" value="ECO:0007669"/>
    <property type="project" value="UniProtKB-KW"/>
</dbReference>
<dbReference type="SFLD" id="SFLDS00029">
    <property type="entry name" value="Radical_SAM"/>
    <property type="match status" value="1"/>
</dbReference>
<evidence type="ECO:0000256" key="2">
    <source>
        <dbReference type="ARBA" id="ARBA00022603"/>
    </source>
</evidence>
<dbReference type="Gene3D" id="3.40.50.280">
    <property type="entry name" value="Cobalamin-binding domain"/>
    <property type="match status" value="1"/>
</dbReference>
<evidence type="ECO:0000256" key="7">
    <source>
        <dbReference type="ARBA" id="ARBA00023014"/>
    </source>
</evidence>
<feature type="domain" description="Radical SAM core" evidence="9">
    <location>
        <begin position="201"/>
        <end position="435"/>
    </location>
</feature>
<evidence type="ECO:0000256" key="3">
    <source>
        <dbReference type="ARBA" id="ARBA00022679"/>
    </source>
</evidence>
<dbReference type="InterPro" id="IPR034466">
    <property type="entry name" value="Methyltransferase_Class_B"/>
</dbReference>
<evidence type="ECO:0000313" key="10">
    <source>
        <dbReference type="EMBL" id="NYF52077.1"/>
    </source>
</evidence>
<accession>A0A7Y9T3A5</accession>
<evidence type="ECO:0000256" key="6">
    <source>
        <dbReference type="ARBA" id="ARBA00023004"/>
    </source>
</evidence>
<keyword evidence="4" id="KW-0949">S-adenosyl-L-methionine</keyword>
<name>A0A7Y9T3A5_9BACT</name>
<reference evidence="10 11" key="1">
    <citation type="submission" date="2020-07" db="EMBL/GenBank/DDBJ databases">
        <title>Genomic Encyclopedia of Type Strains, Phase IV (KMG-V): Genome sequencing to study the core and pangenomes of soil and plant-associated prokaryotes.</title>
        <authorList>
            <person name="Whitman W."/>
        </authorList>
    </citation>
    <scope>NUCLEOTIDE SEQUENCE [LARGE SCALE GENOMIC DNA]</scope>
    <source>
        <strain evidence="10 11">M8UP30</strain>
    </source>
</reference>
<dbReference type="GO" id="GO:0046872">
    <property type="term" value="F:metal ion binding"/>
    <property type="evidence" value="ECO:0007669"/>
    <property type="project" value="UniProtKB-KW"/>
</dbReference>
<dbReference type="InterPro" id="IPR058240">
    <property type="entry name" value="rSAM_sf"/>
</dbReference>
<dbReference type="InterPro" id="IPR006158">
    <property type="entry name" value="Cobalamin-bd"/>
</dbReference>
<keyword evidence="3" id="KW-0808">Transferase</keyword>
<sequence>MADVLLTHSYHLPYDPKQVRKMQPYPPLGTLYAASALRAGNISVAVFDTMLGDPDLGFSTALLQHRPKIVVIYEDDFNFLSKMCLTRMRELAWQLARLAKEAGSVVIAHGSDMTDQGESYLRNEVDFILLGEAEETLVTLCSAVLSARPYSDIPGLLYLDAAGKLHKSSREVPKNASWSALPRPARELIDLAPYRQAWTTAHGRFSTNIVASRGCPYRCNWCAKPISGNKFQIRSAKSVAAEIRELKEVYGVEHIWFGDDVFALNHQWVQDFADEIEAMKCALPFKIQSRADLMTPKTVAGLKRAGCTEIWMGVESGSQKVLDAMDKGLRVTDIITARSLLANEALRACFFLQFGYPGETWEDIQQTIELVRSTRPDDIGISFSYPLPGTGFFERVQEQIGTKRNWTDSDDLCVMFFAAYKNDFYVALRNALHAEVDSWNSANKLRSQIDPVSLWQHVFELEIVSRNSKLAAFPADEITSRSDKRKFVPLQNIIPAERQV</sequence>
<keyword evidence="2" id="KW-0489">Methyltransferase</keyword>
<keyword evidence="7" id="KW-0411">Iron-sulfur</keyword>
<evidence type="ECO:0000259" key="9">
    <source>
        <dbReference type="PROSITE" id="PS51918"/>
    </source>
</evidence>
<dbReference type="PANTHER" id="PTHR43409">
    <property type="entry name" value="ANAEROBIC MAGNESIUM-PROTOPORPHYRIN IX MONOMETHYL ESTER CYCLASE-RELATED"/>
    <property type="match status" value="1"/>
</dbReference>
<dbReference type="InterPro" id="IPR051198">
    <property type="entry name" value="BchE-like"/>
</dbReference>
<comment type="caution">
    <text evidence="10">The sequence shown here is derived from an EMBL/GenBank/DDBJ whole genome shotgun (WGS) entry which is preliminary data.</text>
</comment>
<protein>
    <submittedName>
        <fullName evidence="10">Radical SAM superfamily enzyme YgiQ (UPF0313 family)</fullName>
    </submittedName>
</protein>
<proteinExistence type="predicted"/>
<evidence type="ECO:0000259" key="8">
    <source>
        <dbReference type="PROSITE" id="PS51332"/>
    </source>
</evidence>